<feature type="region of interest" description="Disordered" evidence="2">
    <location>
        <begin position="1"/>
        <end position="36"/>
    </location>
</feature>
<dbReference type="PANTHER" id="PTHR48104">
    <property type="entry name" value="METACASPASE-4"/>
    <property type="match status" value="1"/>
</dbReference>
<name>A0AAD6SUP2_9AGAR</name>
<feature type="compositionally biased region" description="Polar residues" evidence="2">
    <location>
        <begin position="225"/>
        <end position="251"/>
    </location>
</feature>
<keyword evidence="5" id="KW-1185">Reference proteome</keyword>
<organism evidence="4 5">
    <name type="scientific">Mycena alexandri</name>
    <dbReference type="NCBI Taxonomy" id="1745969"/>
    <lineage>
        <taxon>Eukaryota</taxon>
        <taxon>Fungi</taxon>
        <taxon>Dikarya</taxon>
        <taxon>Basidiomycota</taxon>
        <taxon>Agaricomycotina</taxon>
        <taxon>Agaricomycetes</taxon>
        <taxon>Agaricomycetidae</taxon>
        <taxon>Agaricales</taxon>
        <taxon>Marasmiineae</taxon>
        <taxon>Mycenaceae</taxon>
        <taxon>Mycena</taxon>
    </lineage>
</organism>
<evidence type="ECO:0000256" key="2">
    <source>
        <dbReference type="SAM" id="MobiDB-lite"/>
    </source>
</evidence>
<evidence type="ECO:0000256" key="1">
    <source>
        <dbReference type="ARBA" id="ARBA00009005"/>
    </source>
</evidence>
<feature type="domain" description="Peptidase C14 caspase" evidence="3">
    <location>
        <begin position="39"/>
        <end position="428"/>
    </location>
</feature>
<reference evidence="4" key="1">
    <citation type="submission" date="2023-03" db="EMBL/GenBank/DDBJ databases">
        <title>Massive genome expansion in bonnet fungi (Mycena s.s.) driven by repeated elements and novel gene families across ecological guilds.</title>
        <authorList>
            <consortium name="Lawrence Berkeley National Laboratory"/>
            <person name="Harder C.B."/>
            <person name="Miyauchi S."/>
            <person name="Viragh M."/>
            <person name="Kuo A."/>
            <person name="Thoen E."/>
            <person name="Andreopoulos B."/>
            <person name="Lu D."/>
            <person name="Skrede I."/>
            <person name="Drula E."/>
            <person name="Henrissat B."/>
            <person name="Morin E."/>
            <person name="Kohler A."/>
            <person name="Barry K."/>
            <person name="LaButti K."/>
            <person name="Morin E."/>
            <person name="Salamov A."/>
            <person name="Lipzen A."/>
            <person name="Mereny Z."/>
            <person name="Hegedus B."/>
            <person name="Baldrian P."/>
            <person name="Stursova M."/>
            <person name="Weitz H."/>
            <person name="Taylor A."/>
            <person name="Grigoriev I.V."/>
            <person name="Nagy L.G."/>
            <person name="Martin F."/>
            <person name="Kauserud H."/>
        </authorList>
    </citation>
    <scope>NUCLEOTIDE SEQUENCE</scope>
    <source>
        <strain evidence="4">CBHHK200</strain>
    </source>
</reference>
<comment type="similarity">
    <text evidence="1">Belongs to the peptidase C14B family.</text>
</comment>
<dbReference type="InterPro" id="IPR011600">
    <property type="entry name" value="Pept_C14_caspase"/>
</dbReference>
<dbReference type="GO" id="GO:0005737">
    <property type="term" value="C:cytoplasm"/>
    <property type="evidence" value="ECO:0007669"/>
    <property type="project" value="TreeGrafter"/>
</dbReference>
<dbReference type="AlphaFoldDB" id="A0AAD6SUP2"/>
<dbReference type="Proteomes" id="UP001218188">
    <property type="component" value="Unassembled WGS sequence"/>
</dbReference>
<feature type="region of interest" description="Disordered" evidence="2">
    <location>
        <begin position="225"/>
        <end position="301"/>
    </location>
</feature>
<evidence type="ECO:0000259" key="3">
    <source>
        <dbReference type="Pfam" id="PF00656"/>
    </source>
</evidence>
<proteinExistence type="inferred from homology"/>
<comment type="caution">
    <text evidence="4">The sequence shown here is derived from an EMBL/GenBank/DDBJ whole genome shotgun (WGS) entry which is preliminary data.</text>
</comment>
<dbReference type="GO" id="GO:0004197">
    <property type="term" value="F:cysteine-type endopeptidase activity"/>
    <property type="evidence" value="ECO:0007669"/>
    <property type="project" value="InterPro"/>
</dbReference>
<feature type="region of interest" description="Disordered" evidence="2">
    <location>
        <begin position="516"/>
        <end position="538"/>
    </location>
</feature>
<protein>
    <submittedName>
        <fullName evidence="4">Caspase domain-containing protein</fullName>
    </submittedName>
</protein>
<dbReference type="EMBL" id="JARJCM010000060">
    <property type="protein sequence ID" value="KAJ7034034.1"/>
    <property type="molecule type" value="Genomic_DNA"/>
</dbReference>
<evidence type="ECO:0000313" key="5">
    <source>
        <dbReference type="Proteomes" id="UP001218188"/>
    </source>
</evidence>
<feature type="compositionally biased region" description="Low complexity" evidence="2">
    <location>
        <begin position="254"/>
        <end position="278"/>
    </location>
</feature>
<dbReference type="PANTHER" id="PTHR48104:SF30">
    <property type="entry name" value="METACASPASE-1"/>
    <property type="match status" value="1"/>
</dbReference>
<dbReference type="Gene3D" id="3.40.50.12660">
    <property type="match status" value="2"/>
</dbReference>
<accession>A0AAD6SUP2</accession>
<gene>
    <name evidence="4" type="ORF">C8F04DRAFT_600782</name>
</gene>
<dbReference type="GO" id="GO:0006508">
    <property type="term" value="P:proteolysis"/>
    <property type="evidence" value="ECO:0007669"/>
    <property type="project" value="InterPro"/>
</dbReference>
<dbReference type="Pfam" id="PF00656">
    <property type="entry name" value="Peptidase_C14"/>
    <property type="match status" value="1"/>
</dbReference>
<evidence type="ECO:0000313" key="4">
    <source>
        <dbReference type="EMBL" id="KAJ7034034.1"/>
    </source>
</evidence>
<sequence>MDDFDRGRWHGGGQSSPVTEEKQQPESLRAASKSPMGQKKALLIGIRNSATEGYQELEASHSDVYGMRDMLLETWDYTESQITVLVDDNVEGHVQPTRANILRAIADFVKDVKEGDRLVFHYAGHSTQVENLRSNSEEDGKDECLVPMDGEENMIVDNELHDCLIKPLPYGSHLVAILDTCHAGSLLDLNHYRCNRVPVPWIWRGERNSEDIRNNVERRGARMMTLSQPVDPTLHTDNSPTSAHPQRSMISVMTPVASPSSSRTPTAISPPSSRTPTAASPPPSRTPTGLSYPGSGVARGPLARIRTKIRTRSGSISQADKENTKEGVVHLPSTLPKESWILSEEEKYCLSPVGLFACSGWCRNAEAHATTISEDDEVKADVISLASCRDSQQAWEGANGLSVSSLFVAMMRQNPNRTWKEVMIRISHAAYSLALVRHANSKEFKRKRKAYVSSLGPRIARLERRNQSPAALRDLAVLMFLDAKAHAAKSMASRFIKKHLASLKRQVKEDVGKFDRDNFQNPELASPRPLDMDRAVIL</sequence>
<dbReference type="InterPro" id="IPR050452">
    <property type="entry name" value="Metacaspase"/>
</dbReference>